<dbReference type="GO" id="GO:0003735">
    <property type="term" value="F:structural constituent of ribosome"/>
    <property type="evidence" value="ECO:0007669"/>
    <property type="project" value="TreeGrafter"/>
</dbReference>
<dbReference type="GO" id="GO:0006412">
    <property type="term" value="P:translation"/>
    <property type="evidence" value="ECO:0007669"/>
    <property type="project" value="InterPro"/>
</dbReference>
<keyword evidence="6" id="KW-0687">Ribonucleoprotein</keyword>
<evidence type="ECO:0000256" key="2">
    <source>
        <dbReference type="ARBA" id="ARBA00008560"/>
    </source>
</evidence>
<dbReference type="InterPro" id="IPR011332">
    <property type="entry name" value="Ribosomal_zn-bd"/>
</dbReference>
<dbReference type="AlphaFoldDB" id="A0AA88L8B8"/>
<evidence type="ECO:0000256" key="7">
    <source>
        <dbReference type="ARBA" id="ARBA00039935"/>
    </source>
</evidence>
<reference evidence="10" key="1">
    <citation type="submission" date="2023-07" db="EMBL/GenBank/DDBJ databases">
        <title>Chromosome-level genome assembly of Artemia franciscana.</title>
        <authorList>
            <person name="Jo E."/>
        </authorList>
    </citation>
    <scope>NUCLEOTIDE SEQUENCE</scope>
    <source>
        <tissue evidence="10">Whole body</tissue>
    </source>
</reference>
<name>A0AA88L8B8_ARTSF</name>
<comment type="similarity">
    <text evidence="2">Belongs to the bacterial ribosomal protein bL32 family.</text>
</comment>
<proteinExistence type="inferred from homology"/>
<comment type="function">
    <text evidence="9">Component of the mitochondrial large ribosomal subunit (mt-LSU). The mitochondrial ribosome (mitoribosome) is a large ribonucleoprotein complex responsible for the synthesis of proteins inside mitochondria.</text>
</comment>
<evidence type="ECO:0000256" key="5">
    <source>
        <dbReference type="ARBA" id="ARBA00023128"/>
    </source>
</evidence>
<evidence type="ECO:0000256" key="4">
    <source>
        <dbReference type="ARBA" id="ARBA00022980"/>
    </source>
</evidence>
<evidence type="ECO:0000313" key="10">
    <source>
        <dbReference type="EMBL" id="KAK2722203.1"/>
    </source>
</evidence>
<accession>A0AA88L8B8</accession>
<keyword evidence="11" id="KW-1185">Reference proteome</keyword>
<dbReference type="PANTHER" id="PTHR21026">
    <property type="entry name" value="39S RIBOSOMAL PROTEIN L32, MITOCHONDRIAL"/>
    <property type="match status" value="1"/>
</dbReference>
<evidence type="ECO:0000256" key="8">
    <source>
        <dbReference type="ARBA" id="ARBA00042577"/>
    </source>
</evidence>
<sequence length="194" mass="22602">MNYVGRFYFSLEKIISDILKKFSQDIFSVPALNVLGNEYRTQRKEFDIKELFDGFLNAVPTKRVSIYRRRSIKMGAENWHWKMYKPKYNLVTCRTCGHHHEADCLCGNCYEKIKAETEAIQKAMVEELGLKPVEREVVVVYENEKERVAAEELQSKIIVEMKKPRPQWFSRNLLQRSHGAGSDVTIPVKPTDLG</sequence>
<keyword evidence="5" id="KW-0496">Mitochondrion</keyword>
<dbReference type="Proteomes" id="UP001187531">
    <property type="component" value="Unassembled WGS sequence"/>
</dbReference>
<dbReference type="InterPro" id="IPR051991">
    <property type="entry name" value="Mitoribosomal_protein_bL32"/>
</dbReference>
<evidence type="ECO:0000256" key="6">
    <source>
        <dbReference type="ARBA" id="ARBA00023274"/>
    </source>
</evidence>
<organism evidence="10 11">
    <name type="scientific">Artemia franciscana</name>
    <name type="common">Brine shrimp</name>
    <name type="synonym">Artemia sanfranciscana</name>
    <dbReference type="NCBI Taxonomy" id="6661"/>
    <lineage>
        <taxon>Eukaryota</taxon>
        <taxon>Metazoa</taxon>
        <taxon>Ecdysozoa</taxon>
        <taxon>Arthropoda</taxon>
        <taxon>Crustacea</taxon>
        <taxon>Branchiopoda</taxon>
        <taxon>Anostraca</taxon>
        <taxon>Artemiidae</taxon>
        <taxon>Artemia</taxon>
    </lineage>
</organism>
<evidence type="ECO:0000313" key="11">
    <source>
        <dbReference type="Proteomes" id="UP001187531"/>
    </source>
</evidence>
<evidence type="ECO:0000256" key="1">
    <source>
        <dbReference type="ARBA" id="ARBA00004173"/>
    </source>
</evidence>
<dbReference type="GO" id="GO:0005762">
    <property type="term" value="C:mitochondrial large ribosomal subunit"/>
    <property type="evidence" value="ECO:0007669"/>
    <property type="project" value="TreeGrafter"/>
</dbReference>
<comment type="caution">
    <text evidence="10">The sequence shown here is derived from an EMBL/GenBank/DDBJ whole genome shotgun (WGS) entry which is preliminary data.</text>
</comment>
<dbReference type="EMBL" id="JAVRJZ010000005">
    <property type="protein sequence ID" value="KAK2722203.1"/>
    <property type="molecule type" value="Genomic_DNA"/>
</dbReference>
<dbReference type="SUPFAM" id="SSF57829">
    <property type="entry name" value="Zn-binding ribosomal proteins"/>
    <property type="match status" value="1"/>
</dbReference>
<keyword evidence="3" id="KW-0809">Transit peptide</keyword>
<evidence type="ECO:0000256" key="9">
    <source>
        <dbReference type="ARBA" id="ARBA00045766"/>
    </source>
</evidence>
<evidence type="ECO:0000256" key="3">
    <source>
        <dbReference type="ARBA" id="ARBA00022946"/>
    </source>
</evidence>
<gene>
    <name evidence="10" type="ORF">QYM36_002681</name>
</gene>
<keyword evidence="4" id="KW-0689">Ribosomal protein</keyword>
<comment type="subcellular location">
    <subcellularLocation>
        <location evidence="1">Mitochondrion</location>
    </subcellularLocation>
</comment>
<protein>
    <recommendedName>
        <fullName evidence="7">Large ribosomal subunit protein bL32m</fullName>
    </recommendedName>
    <alternativeName>
        <fullName evidence="8">39S ribosomal protein L32, mitochondrial</fullName>
    </alternativeName>
</protein>
<dbReference type="PANTHER" id="PTHR21026:SF2">
    <property type="entry name" value="LARGE RIBOSOMAL SUBUNIT PROTEIN BL32M"/>
    <property type="match status" value="1"/>
</dbReference>